<keyword evidence="2" id="KW-1185">Reference proteome</keyword>
<accession>A0A919PWW8</accession>
<organism evidence="1 2">
    <name type="scientific">Dactylosporangium siamense</name>
    <dbReference type="NCBI Taxonomy" id="685454"/>
    <lineage>
        <taxon>Bacteria</taxon>
        <taxon>Bacillati</taxon>
        <taxon>Actinomycetota</taxon>
        <taxon>Actinomycetes</taxon>
        <taxon>Micromonosporales</taxon>
        <taxon>Micromonosporaceae</taxon>
        <taxon>Dactylosporangium</taxon>
    </lineage>
</organism>
<sequence>MSFGVGVWFEPGPVTEQQVAERYRKLSVAGVHGVAPTQPQVAAFYRQLIGLYPELGTVIGEETDRRSPWAARFATTPVSVCMSIAAAEADDMPAHVRELADYHQLVCYSPQTGATSIPDVANDGEGHLLGSCDGSRSVNPAPAHIEQTLRRLSAENSFVLLRHRDNGTSLQVLPTDRTGDPEGLYRLTLVTTGVGTLRITWASDLSDVIEAFQRYVSGDGTWTDRFIWV</sequence>
<name>A0A919PWW8_9ACTN</name>
<evidence type="ECO:0000313" key="2">
    <source>
        <dbReference type="Proteomes" id="UP000660611"/>
    </source>
</evidence>
<evidence type="ECO:0000313" key="1">
    <source>
        <dbReference type="EMBL" id="GIG51167.1"/>
    </source>
</evidence>
<reference evidence="1" key="1">
    <citation type="submission" date="2021-01" db="EMBL/GenBank/DDBJ databases">
        <title>Whole genome shotgun sequence of Dactylosporangium siamense NBRC 106093.</title>
        <authorList>
            <person name="Komaki H."/>
            <person name="Tamura T."/>
        </authorList>
    </citation>
    <scope>NUCLEOTIDE SEQUENCE</scope>
    <source>
        <strain evidence="1">NBRC 106093</strain>
    </source>
</reference>
<dbReference type="Proteomes" id="UP000660611">
    <property type="component" value="Unassembled WGS sequence"/>
</dbReference>
<proteinExistence type="predicted"/>
<dbReference type="EMBL" id="BONQ01000151">
    <property type="protein sequence ID" value="GIG51167.1"/>
    <property type="molecule type" value="Genomic_DNA"/>
</dbReference>
<comment type="caution">
    <text evidence="1">The sequence shown here is derived from an EMBL/GenBank/DDBJ whole genome shotgun (WGS) entry which is preliminary data.</text>
</comment>
<dbReference type="AlphaFoldDB" id="A0A919PWW8"/>
<gene>
    <name evidence="1" type="ORF">Dsi01nite_092080</name>
</gene>
<protein>
    <submittedName>
        <fullName evidence="1">Uncharacterized protein</fullName>
    </submittedName>
</protein>
<dbReference type="RefSeq" id="WP_203852787.1">
    <property type="nucleotide sequence ID" value="NZ_BAAAVW010000031.1"/>
</dbReference>